<dbReference type="GO" id="GO:0006260">
    <property type="term" value="P:DNA replication"/>
    <property type="evidence" value="ECO:0007669"/>
    <property type="project" value="InterPro"/>
</dbReference>
<dbReference type="RefSeq" id="WP_117452227.1">
    <property type="nucleotide sequence ID" value="NZ_CP060636.1"/>
</dbReference>
<accession>A0A7G9GLL3</accession>
<sequence>MNVVAFVGKVKEMPVLKESNAGNKFATMIMEVNRNFQNSDGTLDTDKISVTLWKGIAETTINTCRPGDWISVKGRLQAHEYEGRDGMMRSAYDIIAEHVSILQ</sequence>
<evidence type="ECO:0000256" key="2">
    <source>
        <dbReference type="PIRNR" id="PIRNR002070"/>
    </source>
</evidence>
<protein>
    <recommendedName>
        <fullName evidence="2">Single-stranded DNA-binding protein</fullName>
    </recommendedName>
</protein>
<organism evidence="3 4">
    <name type="scientific">[Eubacterium] hominis</name>
    <dbReference type="NCBI Taxonomy" id="2764325"/>
    <lineage>
        <taxon>Bacteria</taxon>
        <taxon>Bacillati</taxon>
        <taxon>Bacillota</taxon>
        <taxon>Erysipelotrichia</taxon>
        <taxon>Erysipelotrichales</taxon>
        <taxon>Erysipelotrichaceae</taxon>
        <taxon>Amedibacillus</taxon>
    </lineage>
</organism>
<dbReference type="SUPFAM" id="SSF50249">
    <property type="entry name" value="Nucleic acid-binding proteins"/>
    <property type="match status" value="1"/>
</dbReference>
<dbReference type="AlphaFoldDB" id="A0A7G9GLL3"/>
<evidence type="ECO:0000256" key="1">
    <source>
        <dbReference type="ARBA" id="ARBA00023125"/>
    </source>
</evidence>
<gene>
    <name evidence="3" type="ORF">H9Q80_15810</name>
</gene>
<evidence type="ECO:0000313" key="4">
    <source>
        <dbReference type="Proteomes" id="UP000515856"/>
    </source>
</evidence>
<dbReference type="Gene3D" id="2.40.50.140">
    <property type="entry name" value="Nucleic acid-binding proteins"/>
    <property type="match status" value="1"/>
</dbReference>
<dbReference type="PIRSF" id="PIRSF002070">
    <property type="entry name" value="SSB"/>
    <property type="match status" value="1"/>
</dbReference>
<evidence type="ECO:0000313" key="3">
    <source>
        <dbReference type="EMBL" id="QNM11695.1"/>
    </source>
</evidence>
<dbReference type="Pfam" id="PF00436">
    <property type="entry name" value="SSB"/>
    <property type="match status" value="1"/>
</dbReference>
<dbReference type="KEGG" id="ehn:H9Q80_15810"/>
<name>A0A7G9GLL3_9FIRM</name>
<dbReference type="EMBL" id="CP060636">
    <property type="protein sequence ID" value="QNM11695.1"/>
    <property type="molecule type" value="Genomic_DNA"/>
</dbReference>
<keyword evidence="4" id="KW-1185">Reference proteome</keyword>
<dbReference type="CDD" id="cd04496">
    <property type="entry name" value="SSB_OBF"/>
    <property type="match status" value="1"/>
</dbReference>
<dbReference type="GO" id="GO:0003697">
    <property type="term" value="F:single-stranded DNA binding"/>
    <property type="evidence" value="ECO:0007669"/>
    <property type="project" value="InterPro"/>
</dbReference>
<proteinExistence type="predicted"/>
<dbReference type="Proteomes" id="UP000515856">
    <property type="component" value="Chromosome"/>
</dbReference>
<reference evidence="3 4" key="1">
    <citation type="submission" date="2020-08" db="EMBL/GenBank/DDBJ databases">
        <authorList>
            <person name="Liu C."/>
            <person name="Sun Q."/>
        </authorList>
    </citation>
    <scope>NUCLEOTIDE SEQUENCE [LARGE SCALE GENOMIC DNA]</scope>
    <source>
        <strain evidence="3 4">NSJ-61</strain>
    </source>
</reference>
<dbReference type="InterPro" id="IPR012340">
    <property type="entry name" value="NA-bd_OB-fold"/>
</dbReference>
<dbReference type="InterPro" id="IPR011344">
    <property type="entry name" value="ssDNA-bd"/>
</dbReference>
<dbReference type="InterPro" id="IPR000424">
    <property type="entry name" value="Primosome_PriB/ssb"/>
</dbReference>
<dbReference type="PROSITE" id="PS50935">
    <property type="entry name" value="SSB"/>
    <property type="match status" value="1"/>
</dbReference>
<keyword evidence="1 2" id="KW-0238">DNA-binding</keyword>